<name>A0ABS6IHF6_9HYPH</name>
<dbReference type="Pfam" id="PF02653">
    <property type="entry name" value="BPD_transp_2"/>
    <property type="match status" value="1"/>
</dbReference>
<dbReference type="EMBL" id="JAHOPB010000001">
    <property type="protein sequence ID" value="MBU8872718.1"/>
    <property type="molecule type" value="Genomic_DNA"/>
</dbReference>
<reference evidence="7 8" key="1">
    <citation type="submission" date="2021-06" db="EMBL/GenBank/DDBJ databases">
        <authorList>
            <person name="Lee D.H."/>
        </authorList>
    </citation>
    <scope>NUCLEOTIDE SEQUENCE [LARGE SCALE GENOMIC DNA]</scope>
    <source>
        <strain evidence="7 8">MMS21-HV4-11</strain>
    </source>
</reference>
<gene>
    <name evidence="7" type="ORF">KQ910_03040</name>
</gene>
<evidence type="ECO:0000256" key="2">
    <source>
        <dbReference type="ARBA" id="ARBA00022475"/>
    </source>
</evidence>
<evidence type="ECO:0000256" key="3">
    <source>
        <dbReference type="ARBA" id="ARBA00022692"/>
    </source>
</evidence>
<comment type="caution">
    <text evidence="7">The sequence shown here is derived from an EMBL/GenBank/DDBJ whole genome shotgun (WGS) entry which is preliminary data.</text>
</comment>
<dbReference type="RefSeq" id="WP_216957012.1">
    <property type="nucleotide sequence ID" value="NZ_JAHOPB010000001.1"/>
</dbReference>
<keyword evidence="2" id="KW-1003">Cell membrane</keyword>
<evidence type="ECO:0000313" key="7">
    <source>
        <dbReference type="EMBL" id="MBU8872718.1"/>
    </source>
</evidence>
<evidence type="ECO:0000256" key="5">
    <source>
        <dbReference type="ARBA" id="ARBA00023136"/>
    </source>
</evidence>
<dbReference type="PANTHER" id="PTHR30482:SF10">
    <property type="entry name" value="HIGH-AFFINITY BRANCHED-CHAIN AMINO ACID TRANSPORT PROTEIN BRAE"/>
    <property type="match status" value="1"/>
</dbReference>
<sequence>MSRPVLLCVLGLAAALAYPLLVPNYLVTIGMLVFFTAFIGQSWNIAGGFAGQTSFGHVVFFGTGAYTSTILQVTYGWNPWLAWVAAMAAGGAVGWMIAVLSFRAGLRGSYFALITLAFAEVFRILANSVPFTKGGLGMLIKADPRPINFQFKDPIWIYYLALLLCIVSLLIAWQLTRSRFGARLVAIRENEDAARALGIDVFAEKVKVLTLSGAMCAAGGTFYAQKYLYIDPGIAFGVDKSVEMLLVSMVGGAGTIFGPLIGSFTLMGINEVTRWLASVVPALKNVQPLSLIVYGVMLILIVARLPDGLMSLFRRKPRHA</sequence>
<feature type="transmembrane region" description="Helical" evidence="6">
    <location>
        <begin position="58"/>
        <end position="75"/>
    </location>
</feature>
<evidence type="ECO:0000256" key="4">
    <source>
        <dbReference type="ARBA" id="ARBA00022989"/>
    </source>
</evidence>
<feature type="transmembrane region" description="Helical" evidence="6">
    <location>
        <begin position="109"/>
        <end position="126"/>
    </location>
</feature>
<organism evidence="7 8">
    <name type="scientific">Reyranella humidisoli</name>
    <dbReference type="NCBI Taxonomy" id="2849149"/>
    <lineage>
        <taxon>Bacteria</taxon>
        <taxon>Pseudomonadati</taxon>
        <taxon>Pseudomonadota</taxon>
        <taxon>Alphaproteobacteria</taxon>
        <taxon>Hyphomicrobiales</taxon>
        <taxon>Reyranellaceae</taxon>
        <taxon>Reyranella</taxon>
    </lineage>
</organism>
<dbReference type="CDD" id="cd06581">
    <property type="entry name" value="TM_PBP1_LivM_like"/>
    <property type="match status" value="1"/>
</dbReference>
<feature type="transmembrane region" description="Helical" evidence="6">
    <location>
        <begin position="81"/>
        <end position="102"/>
    </location>
</feature>
<feature type="transmembrane region" description="Helical" evidence="6">
    <location>
        <begin position="245"/>
        <end position="269"/>
    </location>
</feature>
<keyword evidence="4 6" id="KW-1133">Transmembrane helix</keyword>
<evidence type="ECO:0000313" key="8">
    <source>
        <dbReference type="Proteomes" id="UP000727907"/>
    </source>
</evidence>
<feature type="transmembrane region" description="Helical" evidence="6">
    <location>
        <begin position="155"/>
        <end position="173"/>
    </location>
</feature>
<proteinExistence type="predicted"/>
<dbReference type="Proteomes" id="UP000727907">
    <property type="component" value="Unassembled WGS sequence"/>
</dbReference>
<keyword evidence="5 6" id="KW-0472">Membrane</keyword>
<evidence type="ECO:0000256" key="1">
    <source>
        <dbReference type="ARBA" id="ARBA00004651"/>
    </source>
</evidence>
<feature type="transmembrane region" description="Helical" evidence="6">
    <location>
        <begin position="289"/>
        <end position="306"/>
    </location>
</feature>
<dbReference type="InterPro" id="IPR043428">
    <property type="entry name" value="LivM-like"/>
</dbReference>
<dbReference type="PANTHER" id="PTHR30482">
    <property type="entry name" value="HIGH-AFFINITY BRANCHED-CHAIN AMINO ACID TRANSPORT SYSTEM PERMEASE"/>
    <property type="match status" value="1"/>
</dbReference>
<feature type="transmembrane region" description="Helical" evidence="6">
    <location>
        <begin position="27"/>
        <end position="46"/>
    </location>
</feature>
<keyword evidence="8" id="KW-1185">Reference proteome</keyword>
<comment type="subcellular location">
    <subcellularLocation>
        <location evidence="1">Cell membrane</location>
        <topology evidence="1">Multi-pass membrane protein</topology>
    </subcellularLocation>
</comment>
<keyword evidence="3 6" id="KW-0812">Transmembrane</keyword>
<protein>
    <submittedName>
        <fullName evidence="7">Branched-chain amino acid ABC transporter permease</fullName>
    </submittedName>
</protein>
<evidence type="ECO:0000256" key="6">
    <source>
        <dbReference type="SAM" id="Phobius"/>
    </source>
</evidence>
<dbReference type="InterPro" id="IPR001851">
    <property type="entry name" value="ABC_transp_permease"/>
</dbReference>
<accession>A0ABS6IHF6</accession>